<dbReference type="SUPFAM" id="SSF47413">
    <property type="entry name" value="lambda repressor-like DNA-binding domains"/>
    <property type="match status" value="1"/>
</dbReference>
<dbReference type="Gene3D" id="3.30.450.180">
    <property type="match status" value="1"/>
</dbReference>
<dbReference type="SMART" id="SM00530">
    <property type="entry name" value="HTH_XRE"/>
    <property type="match status" value="1"/>
</dbReference>
<proteinExistence type="predicted"/>
<dbReference type="CDD" id="cd00093">
    <property type="entry name" value="HTH_XRE"/>
    <property type="match status" value="1"/>
</dbReference>
<comment type="caution">
    <text evidence="2">The sequence shown here is derived from an EMBL/GenBank/DDBJ whole genome shotgun (WGS) entry which is preliminary data.</text>
</comment>
<feature type="domain" description="HTH cro/C1-type" evidence="1">
    <location>
        <begin position="33"/>
        <end position="84"/>
    </location>
</feature>
<evidence type="ECO:0000313" key="2">
    <source>
        <dbReference type="EMBL" id="GIM76164.1"/>
    </source>
</evidence>
<dbReference type="EMBL" id="BOQP01000027">
    <property type="protein sequence ID" value="GIM76164.1"/>
    <property type="molecule type" value="Genomic_DNA"/>
</dbReference>
<dbReference type="InterPro" id="IPR041413">
    <property type="entry name" value="MLTR_LBD"/>
</dbReference>
<dbReference type="PANTHER" id="PTHR35010:SF2">
    <property type="entry name" value="BLL4672 PROTEIN"/>
    <property type="match status" value="1"/>
</dbReference>
<evidence type="ECO:0000313" key="3">
    <source>
        <dbReference type="Proteomes" id="UP000680865"/>
    </source>
</evidence>
<dbReference type="Pfam" id="PF17765">
    <property type="entry name" value="MLTR_LBD"/>
    <property type="match status" value="1"/>
</dbReference>
<dbReference type="PANTHER" id="PTHR35010">
    <property type="entry name" value="BLL4672 PROTEIN-RELATED"/>
    <property type="match status" value="1"/>
</dbReference>
<dbReference type="PROSITE" id="PS50943">
    <property type="entry name" value="HTH_CROC1"/>
    <property type="match status" value="1"/>
</dbReference>
<dbReference type="RefSeq" id="WP_212999573.1">
    <property type="nucleotide sequence ID" value="NZ_BAAATW010000010.1"/>
</dbReference>
<dbReference type="Gene3D" id="1.10.260.40">
    <property type="entry name" value="lambda repressor-like DNA-binding domains"/>
    <property type="match status" value="1"/>
</dbReference>
<dbReference type="AlphaFoldDB" id="A0A919VRL0"/>
<dbReference type="InterPro" id="IPR010982">
    <property type="entry name" value="Lambda_DNA-bd_dom_sf"/>
</dbReference>
<evidence type="ECO:0000259" key="1">
    <source>
        <dbReference type="PROSITE" id="PS50943"/>
    </source>
</evidence>
<sequence length="277" mass="29683">MDQRPANALGDFLRGQRARVSPREAGLPSVGDRRVAGLRREEVAVLAGVSADYYTRLEQGRERSPSAQVVDALCTALRLGADARAHAFRLAGLAPSTPGAVENVSPELRQMMDAFPHAAAYITNPAFRVLAANPTAAALIAPIQGPEGILGSIFLSPAARDYYVNWDDVAQAAVHALRLSAGFVPQHPEVTDLVTLLHAESDAFRRIWDDHTVSGLALTRKTIRHPLVGVMDLNYQTFDIRSAPGQQLTAVTAQAGSDGAERLALLATASTRRAEHV</sequence>
<organism evidence="2 3">
    <name type="scientific">Winogradskya consettensis</name>
    <dbReference type="NCBI Taxonomy" id="113560"/>
    <lineage>
        <taxon>Bacteria</taxon>
        <taxon>Bacillati</taxon>
        <taxon>Actinomycetota</taxon>
        <taxon>Actinomycetes</taxon>
        <taxon>Micromonosporales</taxon>
        <taxon>Micromonosporaceae</taxon>
        <taxon>Winogradskya</taxon>
    </lineage>
</organism>
<name>A0A919VRL0_9ACTN</name>
<dbReference type="InterPro" id="IPR001387">
    <property type="entry name" value="Cro/C1-type_HTH"/>
</dbReference>
<reference evidence="2" key="1">
    <citation type="submission" date="2021-03" db="EMBL/GenBank/DDBJ databases">
        <title>Whole genome shotgun sequence of Actinoplanes consettensis NBRC 14913.</title>
        <authorList>
            <person name="Komaki H."/>
            <person name="Tamura T."/>
        </authorList>
    </citation>
    <scope>NUCLEOTIDE SEQUENCE</scope>
    <source>
        <strain evidence="2">NBRC 14913</strain>
    </source>
</reference>
<dbReference type="GO" id="GO:0003677">
    <property type="term" value="F:DNA binding"/>
    <property type="evidence" value="ECO:0007669"/>
    <property type="project" value="InterPro"/>
</dbReference>
<keyword evidence="3" id="KW-1185">Reference proteome</keyword>
<dbReference type="Pfam" id="PF13560">
    <property type="entry name" value="HTH_31"/>
    <property type="match status" value="1"/>
</dbReference>
<accession>A0A919VRL0</accession>
<dbReference type="Proteomes" id="UP000680865">
    <property type="component" value="Unassembled WGS sequence"/>
</dbReference>
<gene>
    <name evidence="2" type="ORF">Aco04nite_49000</name>
</gene>
<protein>
    <submittedName>
        <fullName evidence="2">Transcriptional regulator</fullName>
    </submittedName>
</protein>